<dbReference type="EMBL" id="UYSU01035973">
    <property type="protein sequence ID" value="VDL96983.1"/>
    <property type="molecule type" value="Genomic_DNA"/>
</dbReference>
<reference evidence="3" key="1">
    <citation type="submission" date="2016-06" db="UniProtKB">
        <authorList>
            <consortium name="WormBaseParasite"/>
        </authorList>
    </citation>
    <scope>IDENTIFICATION</scope>
</reference>
<keyword evidence="2" id="KW-1185">Reference proteome</keyword>
<dbReference type="Proteomes" id="UP000275846">
    <property type="component" value="Unassembled WGS sequence"/>
</dbReference>
<dbReference type="InterPro" id="IPR027417">
    <property type="entry name" value="P-loop_NTPase"/>
</dbReference>
<dbReference type="WBParaSite" id="SSLN_0001100901-mRNA-1">
    <property type="protein sequence ID" value="SSLN_0001100901-mRNA-1"/>
    <property type="gene ID" value="SSLN_0001100901"/>
</dbReference>
<proteinExistence type="predicted"/>
<evidence type="ECO:0000313" key="2">
    <source>
        <dbReference type="Proteomes" id="UP000275846"/>
    </source>
</evidence>
<dbReference type="STRING" id="70667.A0A183T2A0"/>
<dbReference type="SUPFAM" id="SSF52540">
    <property type="entry name" value="P-loop containing nucleoside triphosphate hydrolases"/>
    <property type="match status" value="1"/>
</dbReference>
<reference evidence="1 2" key="2">
    <citation type="submission" date="2018-11" db="EMBL/GenBank/DDBJ databases">
        <authorList>
            <consortium name="Pathogen Informatics"/>
        </authorList>
    </citation>
    <scope>NUCLEOTIDE SEQUENCE [LARGE SCALE GENOMIC DNA]</scope>
    <source>
        <strain evidence="1 2">NST_G2</strain>
    </source>
</reference>
<dbReference type="Gene3D" id="3.40.50.300">
    <property type="entry name" value="P-loop containing nucleotide triphosphate hydrolases"/>
    <property type="match status" value="1"/>
</dbReference>
<organism evidence="3">
    <name type="scientific">Schistocephalus solidus</name>
    <name type="common">Tapeworm</name>
    <dbReference type="NCBI Taxonomy" id="70667"/>
    <lineage>
        <taxon>Eukaryota</taxon>
        <taxon>Metazoa</taxon>
        <taxon>Spiralia</taxon>
        <taxon>Lophotrochozoa</taxon>
        <taxon>Platyhelminthes</taxon>
        <taxon>Cestoda</taxon>
        <taxon>Eucestoda</taxon>
        <taxon>Diphyllobothriidea</taxon>
        <taxon>Diphyllobothriidae</taxon>
        <taxon>Schistocephalus</taxon>
    </lineage>
</organism>
<evidence type="ECO:0000313" key="3">
    <source>
        <dbReference type="WBParaSite" id="SSLN_0001100901-mRNA-1"/>
    </source>
</evidence>
<name>A0A183T2A0_SCHSO</name>
<gene>
    <name evidence="1" type="ORF">SSLN_LOCUS10598</name>
</gene>
<dbReference type="InterPro" id="IPR050716">
    <property type="entry name" value="MAGUK"/>
</dbReference>
<accession>A0A183T2A0</accession>
<dbReference type="OrthoDB" id="43580at2759"/>
<dbReference type="PANTHER" id="PTHR23122">
    <property type="entry name" value="MEMBRANE-ASSOCIATED GUANYLATE KINASE MAGUK"/>
    <property type="match status" value="1"/>
</dbReference>
<sequence>MTISRLLAVISQPYPTPVGAPPEARSSRDDELAACIEQSKKIEMHYGHFFDFVLVPQDFQSGLQELRSIALNLDRKPQWVPAHWIPLAIEVAARAAEEAKRSSANSGP</sequence>
<protein>
    <submittedName>
        <fullName evidence="3">Nudix hydrolase domain-containing protein</fullName>
    </submittedName>
</protein>
<dbReference type="AlphaFoldDB" id="A0A183T2A0"/>
<evidence type="ECO:0000313" key="1">
    <source>
        <dbReference type="EMBL" id="VDL96983.1"/>
    </source>
</evidence>